<dbReference type="AlphaFoldDB" id="A0A7W7RYQ7"/>
<evidence type="ECO:0000313" key="3">
    <source>
        <dbReference type="Proteomes" id="UP000534286"/>
    </source>
</evidence>
<feature type="compositionally biased region" description="Basic and acidic residues" evidence="1">
    <location>
        <begin position="220"/>
        <end position="229"/>
    </location>
</feature>
<dbReference type="RefSeq" id="WP_184756880.1">
    <property type="nucleotide sequence ID" value="NZ_BAABEK010000005.1"/>
</dbReference>
<comment type="caution">
    <text evidence="2">The sequence shown here is derived from an EMBL/GenBank/DDBJ whole genome shotgun (WGS) entry which is preliminary data.</text>
</comment>
<name>A0A7W7RYQ7_9ACTN</name>
<feature type="region of interest" description="Disordered" evidence="1">
    <location>
        <begin position="220"/>
        <end position="249"/>
    </location>
</feature>
<organism evidence="2 3">
    <name type="scientific">Streptosporangium album</name>
    <dbReference type="NCBI Taxonomy" id="47479"/>
    <lineage>
        <taxon>Bacteria</taxon>
        <taxon>Bacillati</taxon>
        <taxon>Actinomycetota</taxon>
        <taxon>Actinomycetes</taxon>
        <taxon>Streptosporangiales</taxon>
        <taxon>Streptosporangiaceae</taxon>
        <taxon>Streptosporangium</taxon>
    </lineage>
</organism>
<feature type="region of interest" description="Disordered" evidence="1">
    <location>
        <begin position="134"/>
        <end position="172"/>
    </location>
</feature>
<evidence type="ECO:0000256" key="1">
    <source>
        <dbReference type="SAM" id="MobiDB-lite"/>
    </source>
</evidence>
<reference evidence="2 3" key="1">
    <citation type="submission" date="2020-08" db="EMBL/GenBank/DDBJ databases">
        <title>Sequencing the genomes of 1000 actinobacteria strains.</title>
        <authorList>
            <person name="Klenk H.-P."/>
        </authorList>
    </citation>
    <scope>NUCLEOTIDE SEQUENCE [LARGE SCALE GENOMIC DNA]</scope>
    <source>
        <strain evidence="2 3">DSM 43023</strain>
    </source>
</reference>
<proteinExistence type="predicted"/>
<evidence type="ECO:0000313" key="2">
    <source>
        <dbReference type="EMBL" id="MBB4940714.1"/>
    </source>
</evidence>
<dbReference type="Proteomes" id="UP000534286">
    <property type="component" value="Unassembled WGS sequence"/>
</dbReference>
<dbReference type="EMBL" id="JACHJU010000002">
    <property type="protein sequence ID" value="MBB4940714.1"/>
    <property type="molecule type" value="Genomic_DNA"/>
</dbReference>
<protein>
    <submittedName>
        <fullName evidence="2">Uncharacterized protein</fullName>
    </submittedName>
</protein>
<sequence length="268" mass="30015">MARIRSIKPEFFTSLSIASLDLPTRLTFIGLWTHCDDEGRCVDEARLIKAALWPLDDRTAADIEKDLGALSESSLIARYEVGGRRYLAVCGWDEHQRINRPTKSKLPAPEEADSAPVKLALACTDERSEGVRVRLTEDSLSAHRGKGKEQGTGNMSNPPTPPRGKRGLRPADDDPAFAAFWDAYPRKVDKGHARNAWAKAIAAGVDSALIIKGVEQYRDDPTRSRDPKFIPHPTTWLNGERWADQPADRETHIRTWDSYEERTPGEFN</sequence>
<accession>A0A7W7RYQ7</accession>
<gene>
    <name evidence="2" type="ORF">FHR32_005091</name>
</gene>
<keyword evidence="3" id="KW-1185">Reference proteome</keyword>